<gene>
    <name evidence="1" type="ORF">EURHEDRAFT_375752</name>
</gene>
<organism evidence="1 2">
    <name type="scientific">Aspergillus ruber (strain CBS 135680)</name>
    <dbReference type="NCBI Taxonomy" id="1388766"/>
    <lineage>
        <taxon>Eukaryota</taxon>
        <taxon>Fungi</taxon>
        <taxon>Dikarya</taxon>
        <taxon>Ascomycota</taxon>
        <taxon>Pezizomycotina</taxon>
        <taxon>Eurotiomycetes</taxon>
        <taxon>Eurotiomycetidae</taxon>
        <taxon>Eurotiales</taxon>
        <taxon>Aspergillaceae</taxon>
        <taxon>Aspergillus</taxon>
        <taxon>Aspergillus subgen. Aspergillus</taxon>
    </lineage>
</organism>
<evidence type="ECO:0000313" key="2">
    <source>
        <dbReference type="Proteomes" id="UP000019804"/>
    </source>
</evidence>
<dbReference type="HOGENOM" id="CLU_090700_1_0_1"/>
<dbReference type="EMBL" id="KK088416">
    <property type="protein sequence ID" value="EYE97157.1"/>
    <property type="molecule type" value="Genomic_DNA"/>
</dbReference>
<accession>A0A017SJQ9</accession>
<name>A0A017SJQ9_ASPRC</name>
<sequence length="245" mass="27917">MSTTWMLPRRQFFRSLRQSHYTSPVSSEFLASSSFKFVNPRHHVVATDNVSQKFPAAEIAGLSDQEVLALFTSGFFSGFIFGFERWILRIGGYNLLPARYTGFQPDSQAATIWNRSKVPNTHLLPIGTCLFGSFSILDKDFAEPSDYSSSYVDYGFGSDEFIFAGCHRFQITRLPPNMDSESESGSKGKQPELQVQIQLQHFRCNPQRNVPSVAEYIERFHYVYAKALFANGFQSLLEREQSNRT</sequence>
<dbReference type="RefSeq" id="XP_040640845.1">
    <property type="nucleotide sequence ID" value="XM_040778776.1"/>
</dbReference>
<dbReference type="Proteomes" id="UP000019804">
    <property type="component" value="Unassembled WGS sequence"/>
</dbReference>
<dbReference type="STRING" id="1388766.A0A017SJQ9"/>
<dbReference type="GeneID" id="63693900"/>
<reference evidence="2" key="1">
    <citation type="journal article" date="2014" name="Nat. Commun.">
        <title>Genomic adaptations of the halophilic Dead Sea filamentous fungus Eurotium rubrum.</title>
        <authorList>
            <person name="Kis-Papo T."/>
            <person name="Weig A.R."/>
            <person name="Riley R."/>
            <person name="Persoh D."/>
            <person name="Salamov A."/>
            <person name="Sun H."/>
            <person name="Lipzen A."/>
            <person name="Wasser S.P."/>
            <person name="Rambold G."/>
            <person name="Grigoriev I.V."/>
            <person name="Nevo E."/>
        </authorList>
    </citation>
    <scope>NUCLEOTIDE SEQUENCE [LARGE SCALE GENOMIC DNA]</scope>
    <source>
        <strain evidence="2">CBS 135680</strain>
    </source>
</reference>
<proteinExistence type="predicted"/>
<protein>
    <submittedName>
        <fullName evidence="1">Uncharacterized protein</fullName>
    </submittedName>
</protein>
<dbReference type="OrthoDB" id="3354680at2759"/>
<dbReference type="AlphaFoldDB" id="A0A017SJQ9"/>
<keyword evidence="2" id="KW-1185">Reference proteome</keyword>
<evidence type="ECO:0000313" key="1">
    <source>
        <dbReference type="EMBL" id="EYE97157.1"/>
    </source>
</evidence>